<dbReference type="Gene3D" id="2.60.120.10">
    <property type="entry name" value="Jelly Rolls"/>
    <property type="match status" value="1"/>
</dbReference>
<gene>
    <name evidence="7" type="ORF">EV148_101254</name>
</gene>
<dbReference type="PANTHER" id="PTHR12918:SF1">
    <property type="entry name" value="CYSTEINE DIOXYGENASE TYPE 1"/>
    <property type="match status" value="1"/>
</dbReference>
<dbReference type="Pfam" id="PF05995">
    <property type="entry name" value="CDO_I"/>
    <property type="match status" value="1"/>
</dbReference>
<feature type="binding site" evidence="6">
    <location>
        <position position="93"/>
    </location>
    <ligand>
        <name>Fe cation</name>
        <dbReference type="ChEBI" id="CHEBI:24875"/>
        <note>catalytic</note>
    </ligand>
</feature>
<keyword evidence="4" id="KW-0560">Oxidoreductase</keyword>
<dbReference type="SUPFAM" id="SSF51182">
    <property type="entry name" value="RmlC-like cupins"/>
    <property type="match status" value="1"/>
</dbReference>
<keyword evidence="8" id="KW-1185">Reference proteome</keyword>
<dbReference type="InterPro" id="IPR011051">
    <property type="entry name" value="RmlC_Cupin_sf"/>
</dbReference>
<evidence type="ECO:0000256" key="3">
    <source>
        <dbReference type="ARBA" id="ARBA00022964"/>
    </source>
</evidence>
<dbReference type="OrthoDB" id="5959209at2"/>
<evidence type="ECO:0000256" key="1">
    <source>
        <dbReference type="ARBA" id="ARBA00006622"/>
    </source>
</evidence>
<proteinExistence type="inferred from homology"/>
<feature type="binding site" evidence="6">
    <location>
        <position position="149"/>
    </location>
    <ligand>
        <name>Fe cation</name>
        <dbReference type="ChEBI" id="CHEBI:24875"/>
        <note>catalytic</note>
    </ligand>
</feature>
<dbReference type="GO" id="GO:0008198">
    <property type="term" value="F:ferrous iron binding"/>
    <property type="evidence" value="ECO:0007669"/>
    <property type="project" value="TreeGrafter"/>
</dbReference>
<evidence type="ECO:0000256" key="2">
    <source>
        <dbReference type="ARBA" id="ARBA00022723"/>
    </source>
</evidence>
<dbReference type="EMBL" id="SLWQ01000001">
    <property type="protein sequence ID" value="TCO42847.1"/>
    <property type="molecule type" value="Genomic_DNA"/>
</dbReference>
<evidence type="ECO:0000313" key="7">
    <source>
        <dbReference type="EMBL" id="TCO42847.1"/>
    </source>
</evidence>
<protein>
    <submittedName>
        <fullName evidence="7">Cysteine dioxygenase type I</fullName>
    </submittedName>
</protein>
<name>A0A4R2IET0_9GAMM</name>
<comment type="similarity">
    <text evidence="1">Belongs to the cysteine dioxygenase family.</text>
</comment>
<evidence type="ECO:0000313" key="8">
    <source>
        <dbReference type="Proteomes" id="UP000294862"/>
    </source>
</evidence>
<accession>A0A4R2IET0</accession>
<dbReference type="InterPro" id="IPR014710">
    <property type="entry name" value="RmlC-like_jellyroll"/>
</dbReference>
<feature type="binding site" evidence="6">
    <location>
        <position position="95"/>
    </location>
    <ligand>
        <name>Fe cation</name>
        <dbReference type="ChEBI" id="CHEBI:24875"/>
        <note>catalytic</note>
    </ligand>
</feature>
<evidence type="ECO:0000256" key="5">
    <source>
        <dbReference type="ARBA" id="ARBA00023004"/>
    </source>
</evidence>
<dbReference type="GO" id="GO:0016702">
    <property type="term" value="F:oxidoreductase activity, acting on single donors with incorporation of molecular oxygen, incorporation of two atoms of oxygen"/>
    <property type="evidence" value="ECO:0007669"/>
    <property type="project" value="InterPro"/>
</dbReference>
<sequence>MSSTLPACAAAWLADVRTRLAALPPSPPPTAIARLADGLAAHALRLDLAATRTLGGGPAPRGRYHRRLLTAGDEASPSALLISWPRAHRTPLHDHAGLWGIELVLDGALEVEEYRIGEDENGRTTPVLQRRLVLGAGDAAVFGGADYAHRCRNLSATHAALSLHVYGGTLDHHHAYEAGARGGYVARPRRARIDAVTAA</sequence>
<keyword evidence="3 7" id="KW-0223">Dioxygenase</keyword>
<reference evidence="7 8" key="1">
    <citation type="journal article" date="2015" name="Stand. Genomic Sci.">
        <title>Genomic Encyclopedia of Bacterial and Archaeal Type Strains, Phase III: the genomes of soil and plant-associated and newly described type strains.</title>
        <authorList>
            <person name="Whitman W.B."/>
            <person name="Woyke T."/>
            <person name="Klenk H.P."/>
            <person name="Zhou Y."/>
            <person name="Lilburn T.G."/>
            <person name="Beck B.J."/>
            <person name="De Vos P."/>
            <person name="Vandamme P."/>
            <person name="Eisen J.A."/>
            <person name="Garrity G."/>
            <person name="Hugenholtz P."/>
            <person name="Kyrpides N.C."/>
        </authorList>
    </citation>
    <scope>NUCLEOTIDE SEQUENCE [LARGE SCALE GENOMIC DNA]</scope>
    <source>
        <strain evidence="7 8">A3</strain>
    </source>
</reference>
<comment type="caution">
    <text evidence="7">The sequence shown here is derived from an EMBL/GenBank/DDBJ whole genome shotgun (WGS) entry which is preliminary data.</text>
</comment>
<dbReference type="PANTHER" id="PTHR12918">
    <property type="entry name" value="CYSTEINE DIOXYGENASE"/>
    <property type="match status" value="1"/>
</dbReference>
<dbReference type="InterPro" id="IPR010300">
    <property type="entry name" value="CDO_1"/>
</dbReference>
<keyword evidence="2 6" id="KW-0479">Metal-binding</keyword>
<dbReference type="AlphaFoldDB" id="A0A4R2IET0"/>
<evidence type="ECO:0000256" key="4">
    <source>
        <dbReference type="ARBA" id="ARBA00023002"/>
    </source>
</evidence>
<evidence type="ECO:0000256" key="6">
    <source>
        <dbReference type="PIRSR" id="PIRSR610300-51"/>
    </source>
</evidence>
<dbReference type="CDD" id="cd10548">
    <property type="entry name" value="cupin_CDO"/>
    <property type="match status" value="1"/>
</dbReference>
<keyword evidence="5 6" id="KW-0408">Iron</keyword>
<dbReference type="RefSeq" id="WP_131992292.1">
    <property type="nucleotide sequence ID" value="NZ_JACGXM010000001.1"/>
</dbReference>
<organism evidence="7 8">
    <name type="scientific">Dokdonella fugitiva</name>
    <dbReference type="NCBI Taxonomy" id="328517"/>
    <lineage>
        <taxon>Bacteria</taxon>
        <taxon>Pseudomonadati</taxon>
        <taxon>Pseudomonadota</taxon>
        <taxon>Gammaproteobacteria</taxon>
        <taxon>Lysobacterales</taxon>
        <taxon>Rhodanobacteraceae</taxon>
        <taxon>Dokdonella</taxon>
    </lineage>
</organism>
<dbReference type="Proteomes" id="UP000294862">
    <property type="component" value="Unassembled WGS sequence"/>
</dbReference>